<feature type="transmembrane region" description="Helical" evidence="13">
    <location>
        <begin position="366"/>
        <end position="384"/>
    </location>
</feature>
<dbReference type="InterPro" id="IPR008972">
    <property type="entry name" value="Cupredoxin"/>
</dbReference>
<evidence type="ECO:0000256" key="2">
    <source>
        <dbReference type="ARBA" id="ARBA00001973"/>
    </source>
</evidence>
<feature type="transmembrane region" description="Helical" evidence="13">
    <location>
        <begin position="124"/>
        <end position="143"/>
    </location>
</feature>
<evidence type="ECO:0000256" key="12">
    <source>
        <dbReference type="SAM" id="MobiDB-lite"/>
    </source>
</evidence>
<feature type="transmembrane region" description="Helical" evidence="13">
    <location>
        <begin position="36"/>
        <end position="53"/>
    </location>
</feature>
<dbReference type="Pfam" id="PF07732">
    <property type="entry name" value="Cu-oxidase_3"/>
    <property type="match status" value="1"/>
</dbReference>
<organism evidence="16 17">
    <name type="scientific">Nocardioides taihuensis</name>
    <dbReference type="NCBI Taxonomy" id="1835606"/>
    <lineage>
        <taxon>Bacteria</taxon>
        <taxon>Bacillati</taxon>
        <taxon>Actinomycetota</taxon>
        <taxon>Actinomycetes</taxon>
        <taxon>Propionibacteriales</taxon>
        <taxon>Nocardioidaceae</taxon>
        <taxon>Nocardioides</taxon>
    </lineage>
</organism>
<dbReference type="InterPro" id="IPR036927">
    <property type="entry name" value="Cyt_c_oxase-like_su1_sf"/>
</dbReference>
<feature type="transmembrane region" description="Helical" evidence="13">
    <location>
        <begin position="196"/>
        <end position="215"/>
    </location>
</feature>
<dbReference type="InterPro" id="IPR028096">
    <property type="entry name" value="EfeO_Cupredoxin"/>
</dbReference>
<comment type="similarity">
    <text evidence="3">Belongs to the multicopper oxidase family.</text>
</comment>
<evidence type="ECO:0000259" key="14">
    <source>
        <dbReference type="Pfam" id="PF07732"/>
    </source>
</evidence>
<evidence type="ECO:0000313" key="17">
    <source>
        <dbReference type="Proteomes" id="UP001596087"/>
    </source>
</evidence>
<reference evidence="17" key="1">
    <citation type="journal article" date="2019" name="Int. J. Syst. Evol. Microbiol.">
        <title>The Global Catalogue of Microorganisms (GCM) 10K type strain sequencing project: providing services to taxonomists for standard genome sequencing and annotation.</title>
        <authorList>
            <consortium name="The Broad Institute Genomics Platform"/>
            <consortium name="The Broad Institute Genome Sequencing Center for Infectious Disease"/>
            <person name="Wu L."/>
            <person name="Ma J."/>
        </authorList>
    </citation>
    <scope>NUCLEOTIDE SEQUENCE [LARGE SCALE GENOMIC DNA]</scope>
    <source>
        <strain evidence="17">DFY41</strain>
    </source>
</reference>
<proteinExistence type="inferred from homology"/>
<accession>A0ABW0BPL3</accession>
<dbReference type="PANTHER" id="PTHR11709">
    <property type="entry name" value="MULTI-COPPER OXIDASE"/>
    <property type="match status" value="1"/>
</dbReference>
<evidence type="ECO:0000256" key="6">
    <source>
        <dbReference type="ARBA" id="ARBA00017290"/>
    </source>
</evidence>
<comment type="subunit">
    <text evidence="4">Homotrimer.</text>
</comment>
<comment type="catalytic activity">
    <reaction evidence="11">
        <text>nitric oxide + Fe(III)-[cytochrome c] + H2O = Fe(II)-[cytochrome c] + nitrite + 2 H(+)</text>
        <dbReference type="Rhea" id="RHEA:15233"/>
        <dbReference type="Rhea" id="RHEA-COMP:10350"/>
        <dbReference type="Rhea" id="RHEA-COMP:14399"/>
        <dbReference type="ChEBI" id="CHEBI:15377"/>
        <dbReference type="ChEBI" id="CHEBI:15378"/>
        <dbReference type="ChEBI" id="CHEBI:16301"/>
        <dbReference type="ChEBI" id="CHEBI:16480"/>
        <dbReference type="ChEBI" id="CHEBI:29033"/>
        <dbReference type="ChEBI" id="CHEBI:29034"/>
        <dbReference type="EC" id="1.7.2.1"/>
    </reaction>
</comment>
<feature type="compositionally biased region" description="Low complexity" evidence="12">
    <location>
        <begin position="582"/>
        <end position="599"/>
    </location>
</feature>
<feature type="transmembrane region" description="Helical" evidence="13">
    <location>
        <begin position="155"/>
        <end position="176"/>
    </location>
</feature>
<dbReference type="Pfam" id="PF13473">
    <property type="entry name" value="Cupredoxin_1"/>
    <property type="match status" value="1"/>
</dbReference>
<keyword evidence="13" id="KW-0472">Membrane</keyword>
<dbReference type="InterPro" id="IPR011707">
    <property type="entry name" value="Cu-oxidase-like_N"/>
</dbReference>
<keyword evidence="17" id="KW-1185">Reference proteome</keyword>
<keyword evidence="13" id="KW-1133">Transmembrane helix</keyword>
<feature type="domain" description="EfeO-type cupredoxin-like" evidence="15">
    <location>
        <begin position="482"/>
        <end position="548"/>
    </location>
</feature>
<feature type="region of interest" description="Disordered" evidence="12">
    <location>
        <begin position="1"/>
        <end position="24"/>
    </location>
</feature>
<evidence type="ECO:0000256" key="13">
    <source>
        <dbReference type="SAM" id="Phobius"/>
    </source>
</evidence>
<evidence type="ECO:0000256" key="7">
    <source>
        <dbReference type="ARBA" id="ARBA00022723"/>
    </source>
</evidence>
<keyword evidence="9" id="KW-0560">Oxidoreductase</keyword>
<keyword evidence="10" id="KW-0186">Copper</keyword>
<evidence type="ECO:0000256" key="4">
    <source>
        <dbReference type="ARBA" id="ARBA00011233"/>
    </source>
</evidence>
<evidence type="ECO:0000313" key="16">
    <source>
        <dbReference type="EMBL" id="MFC5179345.1"/>
    </source>
</evidence>
<name>A0ABW0BPL3_9ACTN</name>
<gene>
    <name evidence="16" type="ORF">ACFPGP_21870</name>
</gene>
<dbReference type="PRINTS" id="PR00695">
    <property type="entry name" value="CUNO2RDTASE"/>
</dbReference>
<feature type="transmembrane region" description="Helical" evidence="13">
    <location>
        <begin position="390"/>
        <end position="411"/>
    </location>
</feature>
<comment type="caution">
    <text evidence="16">The sequence shown here is derived from an EMBL/GenBank/DDBJ whole genome shotgun (WGS) entry which is preliminary data.</text>
</comment>
<evidence type="ECO:0000256" key="11">
    <source>
        <dbReference type="ARBA" id="ARBA00049340"/>
    </source>
</evidence>
<protein>
    <recommendedName>
        <fullName evidence="6">Copper-containing nitrite reductase</fullName>
        <ecNumber evidence="5">1.7.2.1</ecNumber>
    </recommendedName>
</protein>
<sequence>MSTRAPGRGRRAGTADDDASRSTSDRGFWPLRDLPVVLWLAAALALTLVHPWVPSPRWLLLHLLLLGATTHAILVWSRHFTETLLHLPAAPRAPQSRRLLLHNLGAVGVITGVLTSTWPVTVVGAAAVATAVTWHGATLWRALHTCLPSRFEGVVRYYVAAACFLPVGAALGVALAHDLAEPWHTRTLVAHVTVNLLGWVGLTVVGTLVTLWPTVLRTRMASDAERAAAHALPVLVASVAATAGSAFVGQPRLTAVGLAGYLAGLALVGRSLVPPLRNRPPRSYAAWSLAAGACWFAGCLVALAAGLATSSSRVQAGTWLGWLVPFLAVGFAAQVLLGALCHLVPVSLGGGATPVRAANAVLDRAAPLRVVVTNASLLICALPVPSAVRVLASTLALASLAATLPLLVLAIRASRAARRITAADRSTAGAQPSDPGACAAAARARGTGLAAAGLATVVLAVAAGVAVDPTALSFGASAAAGVTATGQTTTVEVVASDMRFTPSTIDVPAGNRLVIVLRNADDDVHDLALDSGDTTGRLAGGATARLDVGVVGRDLEGWCTVVGHRQMGMVLHVDVTGDTGATTTADTHAGHTHGPAGDDTSGMAGTDMGTSGTAVSGDTADDLDFLAAPPPGFHARDAVLPRLERVRVHRQTLTVSDEVQEVAPGVTQELWTYNGSAPGPVLHGRVGDRFVVTLVNDGTIGHSIDFHAGALAPQRPMRTIEPGESLVYRFRATRAGIWMYHCSTMPMSAHIANGLFGAVVIEPRGLPRVDRSYVLVQSELYLGAPGGTVDVDELVAGTPDAVVFNGYANQYDHQPLPAQVGERVRVWVLDAGPNRATSFHVVGGQFDTVWSEGAYLLDRRSDGRGGAQALSLGAAQGGFVELTFPQPGSYPFVSHVMVDAERGAHGLFQISGGARRAAAGARAGR</sequence>
<feature type="domain" description="Plastocyanin-like" evidence="14">
    <location>
        <begin position="661"/>
        <end position="764"/>
    </location>
</feature>
<dbReference type="EMBL" id="JBHSKD010000027">
    <property type="protein sequence ID" value="MFC5179345.1"/>
    <property type="molecule type" value="Genomic_DNA"/>
</dbReference>
<dbReference type="SUPFAM" id="SSF81442">
    <property type="entry name" value="Cytochrome c oxidase subunit I-like"/>
    <property type="match status" value="1"/>
</dbReference>
<evidence type="ECO:0000256" key="8">
    <source>
        <dbReference type="ARBA" id="ARBA00022737"/>
    </source>
</evidence>
<evidence type="ECO:0000259" key="15">
    <source>
        <dbReference type="Pfam" id="PF13473"/>
    </source>
</evidence>
<dbReference type="InterPro" id="IPR045087">
    <property type="entry name" value="Cu-oxidase_fam"/>
</dbReference>
<dbReference type="InterPro" id="IPR001287">
    <property type="entry name" value="NO2-reductase_Cu"/>
</dbReference>
<dbReference type="Proteomes" id="UP001596087">
    <property type="component" value="Unassembled WGS sequence"/>
</dbReference>
<dbReference type="EC" id="1.7.2.1" evidence="5"/>
<dbReference type="Gene3D" id="1.20.210.10">
    <property type="entry name" value="Cytochrome c oxidase-like, subunit I domain"/>
    <property type="match status" value="1"/>
</dbReference>
<evidence type="ECO:0000256" key="3">
    <source>
        <dbReference type="ARBA" id="ARBA00010609"/>
    </source>
</evidence>
<keyword evidence="13" id="KW-0812">Transmembrane</keyword>
<evidence type="ECO:0000256" key="9">
    <source>
        <dbReference type="ARBA" id="ARBA00023002"/>
    </source>
</evidence>
<dbReference type="SUPFAM" id="SSF49503">
    <property type="entry name" value="Cupredoxins"/>
    <property type="match status" value="3"/>
</dbReference>
<feature type="transmembrane region" description="Helical" evidence="13">
    <location>
        <begin position="59"/>
        <end position="78"/>
    </location>
</feature>
<feature type="transmembrane region" description="Helical" evidence="13">
    <location>
        <begin position="227"/>
        <end position="247"/>
    </location>
</feature>
<comment type="cofactor">
    <cofactor evidence="1">
        <name>Cu(+)</name>
        <dbReference type="ChEBI" id="CHEBI:49552"/>
    </cofactor>
</comment>
<feature type="transmembrane region" description="Helical" evidence="13">
    <location>
        <begin position="99"/>
        <end position="118"/>
    </location>
</feature>
<comment type="cofactor">
    <cofactor evidence="2">
        <name>Cu(2+)</name>
        <dbReference type="ChEBI" id="CHEBI:29036"/>
    </cofactor>
</comment>
<dbReference type="CDD" id="cd04208">
    <property type="entry name" value="CuRO_2_CuNIR"/>
    <property type="match status" value="1"/>
</dbReference>
<feature type="transmembrane region" description="Helical" evidence="13">
    <location>
        <begin position="253"/>
        <end position="273"/>
    </location>
</feature>
<dbReference type="RefSeq" id="WP_378593401.1">
    <property type="nucleotide sequence ID" value="NZ_JBHSKD010000027.1"/>
</dbReference>
<dbReference type="PANTHER" id="PTHR11709:SF394">
    <property type="entry name" value="FI03373P-RELATED"/>
    <property type="match status" value="1"/>
</dbReference>
<evidence type="ECO:0000256" key="10">
    <source>
        <dbReference type="ARBA" id="ARBA00023008"/>
    </source>
</evidence>
<evidence type="ECO:0000256" key="5">
    <source>
        <dbReference type="ARBA" id="ARBA00011882"/>
    </source>
</evidence>
<keyword evidence="8" id="KW-0677">Repeat</keyword>
<feature type="region of interest" description="Disordered" evidence="12">
    <location>
        <begin position="582"/>
        <end position="605"/>
    </location>
</feature>
<dbReference type="CDD" id="cd11020">
    <property type="entry name" value="CuRO_1_CuNIR"/>
    <property type="match status" value="1"/>
</dbReference>
<feature type="transmembrane region" description="Helical" evidence="13">
    <location>
        <begin position="319"/>
        <end position="345"/>
    </location>
</feature>
<dbReference type="Gene3D" id="2.60.40.420">
    <property type="entry name" value="Cupredoxins - blue copper proteins"/>
    <property type="match status" value="3"/>
</dbReference>
<evidence type="ECO:0000256" key="1">
    <source>
        <dbReference type="ARBA" id="ARBA00001960"/>
    </source>
</evidence>
<feature type="transmembrane region" description="Helical" evidence="13">
    <location>
        <begin position="449"/>
        <end position="467"/>
    </location>
</feature>
<feature type="transmembrane region" description="Helical" evidence="13">
    <location>
        <begin position="285"/>
        <end position="307"/>
    </location>
</feature>
<keyword evidence="7" id="KW-0479">Metal-binding</keyword>